<dbReference type="SUPFAM" id="SSF51110">
    <property type="entry name" value="alpha-D-mannose-specific plant lectins"/>
    <property type="match status" value="1"/>
</dbReference>
<dbReference type="PANTHER" id="PTHR47974">
    <property type="entry name" value="OS07G0415500 PROTEIN"/>
    <property type="match status" value="1"/>
</dbReference>
<dbReference type="PANTHER" id="PTHR47974:SF4">
    <property type="entry name" value="RECEPTOR-LIKE SERINE_THREONINE-PROTEIN KINASE"/>
    <property type="match status" value="1"/>
</dbReference>
<dbReference type="FunFam" id="3.30.200.20:FF:000059">
    <property type="entry name" value="S-receptor-like serine/threonine-protein kinase"/>
    <property type="match status" value="1"/>
</dbReference>
<evidence type="ECO:0000256" key="5">
    <source>
        <dbReference type="ARBA" id="ARBA00022679"/>
    </source>
</evidence>
<feature type="transmembrane region" description="Helical" evidence="19">
    <location>
        <begin position="890"/>
        <end position="914"/>
    </location>
</feature>
<dbReference type="CDD" id="cd00028">
    <property type="entry name" value="B_lectin"/>
    <property type="match status" value="1"/>
</dbReference>
<sequence length="1235" mass="141961">MLDEVFSYGPFNRSMQRRWKKPVDSARTRLEGRTRDHRLDKLMIQLRNLRQALDLHEVISQQRNGYASLQLLLRWRREIGLNIEIGAFLKKYPHIFEIYVHPVTRNHCCRITRKMADLVAEEDAVVRENEPAIVQRLKKLFMMSTNGTLNMHAIWLIRKELGLPDDYRSSILPNHQSQFSLETPDTLTLISRDENLAVANVEKWREKEYTEKWLAEYETKYAFPINFPTGFKIEKGFREKLKNWQRLPYTKPYEENGLHPISNAERLEKRIVGIIHELLSSTVEKMIPLERLAHFRRPFSMEVNMRELLLKHPGIFYISTKGSTQTVLLRESYSKGCLVEPNPVYSVRRKMLDLILSGCRNIGETEKATWLIEEDNQGSSHELHNHTWPVDSMDSMLQFESDSCGEEVSSCDLRETEIISATMATPFFSILLLSLLALPTMGAGEAAPRGDVLALKSSLAVEEYETSILRSQDGTFSCGLHSIYTGAFTFSIWYSDSLNKTVVWSANRGRPVSSRRSAVTLRKDGVMVLTDYDAVVVWQTEDSLPNVQYAQLLDTGNLVLKNTSGAILWQSFDSPTDTFLPAQQITATAKIVSSTQLHVPGHYTFRFSDQSILSLMYDDTTVSDLYWPDPDYQYYENNRNLYNSTRMGSLDDSGEIFASDFARHRPLAASDKGYGIKRRLTLDFDGNLRLYSLSNGSDSNREWTVSWLAVPQPCMIHGLCGPYGICHYSPAPTCSCPPGYAMRNPGNWTRGCKPIVDTIGCREGEHKFLRLPNTDFWGSDQQRINRVSWQDCRKVCLSDCTCKGFQYQEGNGTCYPKNFLFNGRTFPTPTVRTMYIKLPASFNVTNTLIPQSNVLSKERHHLQCDHVSKKTIEPVPAVVREDSRVEPKWFYFYGFIAAFFVIEVFFFTFAWFFVLRREFRSQQLAAEEGYRVMTSHFRMYSYRELAKATEKFKHELGWGGSGISYKGTLDDAREVVVKRLDNVTRNKAEFQDELHVIARINHMNLTRIWGFCSERSHRMLVLEYVENGSLANILFSSKMLLEWNKRFNIALGVAKGLAYLHHECLEWVIHCNLKPENILLDQDLEPKITDFGFAKLLSRSGSNQNVSRARGTLGYIAPEWVTGLPITAKVDVYSYGVVLLELVTGTRILDFVVGLEEDIHVVLKKFVKMLSYRLDGEEPLWLAEFVDFRLVDNFSYVQVKELIKIAVSCLKEDRKKRPTMESIVESLLSVEEAEN</sequence>
<evidence type="ECO:0000256" key="6">
    <source>
        <dbReference type="ARBA" id="ARBA00022692"/>
    </source>
</evidence>
<dbReference type="InterPro" id="IPR001480">
    <property type="entry name" value="Bulb-type_lectin_dom"/>
</dbReference>
<keyword evidence="25" id="KW-1185">Reference proteome</keyword>
<evidence type="ECO:0000313" key="25">
    <source>
        <dbReference type="Proteomes" id="UP001231189"/>
    </source>
</evidence>
<dbReference type="AlphaFoldDB" id="A0AAD8S8R6"/>
<keyword evidence="10" id="KW-0067">ATP-binding</keyword>
<dbReference type="PROSITE" id="PS50026">
    <property type="entry name" value="EGF_3"/>
    <property type="match status" value="1"/>
</dbReference>
<comment type="caution">
    <text evidence="24">The sequence shown here is derived from an EMBL/GenBank/DDBJ whole genome shotgun (WGS) entry which is preliminary data.</text>
</comment>
<evidence type="ECO:0000256" key="3">
    <source>
        <dbReference type="ARBA" id="ARBA00022527"/>
    </source>
</evidence>
<comment type="catalytic activity">
    <reaction evidence="16">
        <text>L-threonyl-[protein] + ATP = O-phospho-L-threonyl-[protein] + ADP + H(+)</text>
        <dbReference type="Rhea" id="RHEA:46608"/>
        <dbReference type="Rhea" id="RHEA-COMP:11060"/>
        <dbReference type="Rhea" id="RHEA-COMP:11605"/>
        <dbReference type="ChEBI" id="CHEBI:15378"/>
        <dbReference type="ChEBI" id="CHEBI:30013"/>
        <dbReference type="ChEBI" id="CHEBI:30616"/>
        <dbReference type="ChEBI" id="CHEBI:61977"/>
        <dbReference type="ChEBI" id="CHEBI:456216"/>
        <dbReference type="EC" id="2.7.11.1"/>
    </reaction>
</comment>
<evidence type="ECO:0000256" key="9">
    <source>
        <dbReference type="ARBA" id="ARBA00022777"/>
    </source>
</evidence>
<dbReference type="Gene3D" id="2.90.10.10">
    <property type="entry name" value="Bulb-type lectin domain"/>
    <property type="match status" value="1"/>
</dbReference>
<evidence type="ECO:0000259" key="20">
    <source>
        <dbReference type="PROSITE" id="PS50011"/>
    </source>
</evidence>
<dbReference type="GO" id="GO:0051707">
    <property type="term" value="P:response to other organism"/>
    <property type="evidence" value="ECO:0007669"/>
    <property type="project" value="UniProtKB-ARBA"/>
</dbReference>
<evidence type="ECO:0000259" key="22">
    <source>
        <dbReference type="PROSITE" id="PS50927"/>
    </source>
</evidence>
<evidence type="ECO:0000256" key="10">
    <source>
        <dbReference type="ARBA" id="ARBA00022840"/>
    </source>
</evidence>
<dbReference type="GO" id="GO:0003723">
    <property type="term" value="F:RNA binding"/>
    <property type="evidence" value="ECO:0007669"/>
    <property type="project" value="InterPro"/>
</dbReference>
<evidence type="ECO:0000256" key="12">
    <source>
        <dbReference type="ARBA" id="ARBA00023136"/>
    </source>
</evidence>
<dbReference type="GO" id="GO:0004674">
    <property type="term" value="F:protein serine/threonine kinase activity"/>
    <property type="evidence" value="ECO:0007669"/>
    <property type="project" value="UniProtKB-KW"/>
</dbReference>
<evidence type="ECO:0000256" key="11">
    <source>
        <dbReference type="ARBA" id="ARBA00022989"/>
    </source>
</evidence>
<dbReference type="Gene3D" id="3.50.4.10">
    <property type="entry name" value="Hepatocyte Growth Factor"/>
    <property type="match status" value="1"/>
</dbReference>
<reference evidence="24" key="1">
    <citation type="submission" date="2023-07" db="EMBL/GenBank/DDBJ databases">
        <title>A chromosome-level genome assembly of Lolium multiflorum.</title>
        <authorList>
            <person name="Chen Y."/>
            <person name="Copetti D."/>
            <person name="Kolliker R."/>
            <person name="Studer B."/>
        </authorList>
    </citation>
    <scope>NUCLEOTIDE SEQUENCE</scope>
    <source>
        <strain evidence="24">02402/16</strain>
        <tissue evidence="24">Leaf</tissue>
    </source>
</reference>
<accession>A0AAD8S8R6</accession>
<evidence type="ECO:0000256" key="7">
    <source>
        <dbReference type="ARBA" id="ARBA00022729"/>
    </source>
</evidence>
<dbReference type="GO" id="GO:0048544">
    <property type="term" value="P:recognition of pollen"/>
    <property type="evidence" value="ECO:0007669"/>
    <property type="project" value="InterPro"/>
</dbReference>
<organism evidence="24 25">
    <name type="scientific">Lolium multiflorum</name>
    <name type="common">Italian ryegrass</name>
    <name type="synonym">Lolium perenne subsp. multiflorum</name>
    <dbReference type="NCBI Taxonomy" id="4521"/>
    <lineage>
        <taxon>Eukaryota</taxon>
        <taxon>Viridiplantae</taxon>
        <taxon>Streptophyta</taxon>
        <taxon>Embryophyta</taxon>
        <taxon>Tracheophyta</taxon>
        <taxon>Spermatophyta</taxon>
        <taxon>Magnoliopsida</taxon>
        <taxon>Liliopsida</taxon>
        <taxon>Poales</taxon>
        <taxon>Poaceae</taxon>
        <taxon>BOP clade</taxon>
        <taxon>Pooideae</taxon>
        <taxon>Poodae</taxon>
        <taxon>Poeae</taxon>
        <taxon>Poeae Chloroplast Group 2 (Poeae type)</taxon>
        <taxon>Loliodinae</taxon>
        <taxon>Loliinae</taxon>
        <taxon>Lolium</taxon>
    </lineage>
</organism>
<evidence type="ECO:0000259" key="21">
    <source>
        <dbReference type="PROSITE" id="PS50026"/>
    </source>
</evidence>
<keyword evidence="7" id="KW-0732">Signal</keyword>
<evidence type="ECO:0000256" key="15">
    <source>
        <dbReference type="ARBA" id="ARBA00023180"/>
    </source>
</evidence>
<comment type="caution">
    <text evidence="18">Lacks conserved residue(s) required for the propagation of feature annotation.</text>
</comment>
<protein>
    <recommendedName>
        <fullName evidence="2">non-specific serine/threonine protein kinase</fullName>
        <ecNumber evidence="2">2.7.11.1</ecNumber>
    </recommendedName>
</protein>
<dbReference type="CDD" id="cd01098">
    <property type="entry name" value="PAN_AP_plant"/>
    <property type="match status" value="1"/>
</dbReference>
<name>A0AAD8S8R6_LOLMU</name>
<dbReference type="SMART" id="SM00473">
    <property type="entry name" value="PAN_AP"/>
    <property type="match status" value="1"/>
</dbReference>
<evidence type="ECO:0000256" key="19">
    <source>
        <dbReference type="SAM" id="Phobius"/>
    </source>
</evidence>
<evidence type="ECO:0000256" key="14">
    <source>
        <dbReference type="ARBA" id="ARBA00023170"/>
    </source>
</evidence>
<dbReference type="EC" id="2.7.11.1" evidence="2"/>
<dbReference type="Gene3D" id="1.10.510.10">
    <property type="entry name" value="Transferase(Phosphotransferase) domain 1"/>
    <property type="match status" value="1"/>
</dbReference>
<evidence type="ECO:0000256" key="13">
    <source>
        <dbReference type="ARBA" id="ARBA00023157"/>
    </source>
</evidence>
<dbReference type="EMBL" id="JAUUTY010000004">
    <property type="protein sequence ID" value="KAK1647365.1"/>
    <property type="molecule type" value="Genomic_DNA"/>
</dbReference>
<comment type="catalytic activity">
    <reaction evidence="17">
        <text>L-seryl-[protein] + ATP = O-phospho-L-seryl-[protein] + ADP + H(+)</text>
        <dbReference type="Rhea" id="RHEA:17989"/>
        <dbReference type="Rhea" id="RHEA-COMP:9863"/>
        <dbReference type="Rhea" id="RHEA-COMP:11604"/>
        <dbReference type="ChEBI" id="CHEBI:15378"/>
        <dbReference type="ChEBI" id="CHEBI:29999"/>
        <dbReference type="ChEBI" id="CHEBI:30616"/>
        <dbReference type="ChEBI" id="CHEBI:83421"/>
        <dbReference type="ChEBI" id="CHEBI:456216"/>
        <dbReference type="EC" id="2.7.11.1"/>
    </reaction>
</comment>
<evidence type="ECO:0000256" key="1">
    <source>
        <dbReference type="ARBA" id="ARBA00004479"/>
    </source>
</evidence>
<dbReference type="PROSITE" id="PS50011">
    <property type="entry name" value="PROTEIN_KINASE_DOM"/>
    <property type="match status" value="1"/>
</dbReference>
<keyword evidence="5" id="KW-0808">Transferase</keyword>
<dbReference type="CDD" id="cd14066">
    <property type="entry name" value="STKc_IRAK"/>
    <property type="match status" value="1"/>
</dbReference>
<dbReference type="Proteomes" id="UP001231189">
    <property type="component" value="Unassembled WGS sequence"/>
</dbReference>
<dbReference type="InterPro" id="IPR011009">
    <property type="entry name" value="Kinase-like_dom_sf"/>
</dbReference>
<dbReference type="InterPro" id="IPR000742">
    <property type="entry name" value="EGF"/>
</dbReference>
<keyword evidence="6 19" id="KW-0812">Transmembrane</keyword>
<dbReference type="FunFam" id="1.10.510.10:FF:000302">
    <property type="entry name" value="Serine/threonine-protein kinase"/>
    <property type="match status" value="1"/>
</dbReference>
<dbReference type="Pfam" id="PF00069">
    <property type="entry name" value="Pkinase"/>
    <property type="match status" value="1"/>
</dbReference>
<keyword evidence="8" id="KW-0547">Nucleotide-binding</keyword>
<keyword evidence="14" id="KW-0675">Receptor</keyword>
<dbReference type="SUPFAM" id="SSF57414">
    <property type="entry name" value="Hairpin loop containing domain-like"/>
    <property type="match status" value="1"/>
</dbReference>
<gene>
    <name evidence="24" type="ORF">QYE76_065170</name>
</gene>
<proteinExistence type="predicted"/>
<evidence type="ECO:0000256" key="2">
    <source>
        <dbReference type="ARBA" id="ARBA00012513"/>
    </source>
</evidence>
<evidence type="ECO:0000313" key="24">
    <source>
        <dbReference type="EMBL" id="KAK1647365.1"/>
    </source>
</evidence>
<feature type="domain" description="Protein kinase" evidence="20">
    <location>
        <begin position="950"/>
        <end position="1235"/>
    </location>
</feature>
<dbReference type="InterPro" id="IPR000858">
    <property type="entry name" value="S_locus_glycoprot_dom"/>
</dbReference>
<feature type="domain" description="Bulb-type lectin" evidence="22">
    <location>
        <begin position="444"/>
        <end position="573"/>
    </location>
</feature>
<dbReference type="SUPFAM" id="SSF56112">
    <property type="entry name" value="Protein kinase-like (PK-like)"/>
    <property type="match status" value="1"/>
</dbReference>
<evidence type="ECO:0000256" key="4">
    <source>
        <dbReference type="ARBA" id="ARBA00022536"/>
    </source>
</evidence>
<comment type="subcellular location">
    <subcellularLocation>
        <location evidence="1">Membrane</location>
        <topology evidence="1">Single-pass type I membrane protein</topology>
    </subcellularLocation>
</comment>
<dbReference type="GO" id="GO:0005524">
    <property type="term" value="F:ATP binding"/>
    <property type="evidence" value="ECO:0007669"/>
    <property type="project" value="UniProtKB-KW"/>
</dbReference>
<evidence type="ECO:0000256" key="17">
    <source>
        <dbReference type="ARBA" id="ARBA00048679"/>
    </source>
</evidence>
<dbReference type="PROSITE" id="PS50948">
    <property type="entry name" value="PAN"/>
    <property type="match status" value="1"/>
</dbReference>
<keyword evidence="13" id="KW-1015">Disulfide bond</keyword>
<dbReference type="SMART" id="SM00108">
    <property type="entry name" value="B_lectin"/>
    <property type="match status" value="1"/>
</dbReference>
<dbReference type="InterPro" id="IPR021099">
    <property type="entry name" value="PORR_domain"/>
</dbReference>
<dbReference type="Pfam" id="PF00024">
    <property type="entry name" value="PAN_1"/>
    <property type="match status" value="1"/>
</dbReference>
<dbReference type="GO" id="GO:0016020">
    <property type="term" value="C:membrane"/>
    <property type="evidence" value="ECO:0007669"/>
    <property type="project" value="UniProtKB-SubCell"/>
</dbReference>
<keyword evidence="12 19" id="KW-0472">Membrane</keyword>
<keyword evidence="15" id="KW-0325">Glycoprotein</keyword>
<dbReference type="InterPro" id="IPR000719">
    <property type="entry name" value="Prot_kinase_dom"/>
</dbReference>
<keyword evidence="3" id="KW-0723">Serine/threonine-protein kinase</keyword>
<evidence type="ECO:0000256" key="16">
    <source>
        <dbReference type="ARBA" id="ARBA00047899"/>
    </source>
</evidence>
<dbReference type="Pfam" id="PF11955">
    <property type="entry name" value="PORR"/>
    <property type="match status" value="1"/>
</dbReference>
<evidence type="ECO:0000259" key="23">
    <source>
        <dbReference type="PROSITE" id="PS50948"/>
    </source>
</evidence>
<dbReference type="CDD" id="cd00053">
    <property type="entry name" value="EGF"/>
    <property type="match status" value="1"/>
</dbReference>
<keyword evidence="11 19" id="KW-1133">Transmembrane helix</keyword>
<dbReference type="Pfam" id="PF00954">
    <property type="entry name" value="S_locus_glycop"/>
    <property type="match status" value="1"/>
</dbReference>
<feature type="domain" description="EGF-like" evidence="21">
    <location>
        <begin position="710"/>
        <end position="746"/>
    </location>
</feature>
<dbReference type="Pfam" id="PF01453">
    <property type="entry name" value="B_lectin"/>
    <property type="match status" value="1"/>
</dbReference>
<keyword evidence="9" id="KW-0418">Kinase</keyword>
<evidence type="ECO:0000256" key="8">
    <source>
        <dbReference type="ARBA" id="ARBA00022741"/>
    </source>
</evidence>
<keyword evidence="4 18" id="KW-0245">EGF-like domain</keyword>
<evidence type="ECO:0000256" key="18">
    <source>
        <dbReference type="PROSITE-ProRule" id="PRU00076"/>
    </source>
</evidence>
<dbReference type="InterPro" id="IPR003609">
    <property type="entry name" value="Pan_app"/>
</dbReference>
<dbReference type="PROSITE" id="PS50927">
    <property type="entry name" value="BULB_LECTIN"/>
    <property type="match status" value="1"/>
</dbReference>
<dbReference type="FunFam" id="2.90.10.10:FF:000027">
    <property type="entry name" value="Serine/threonine-protein kinase"/>
    <property type="match status" value="1"/>
</dbReference>
<dbReference type="Gene3D" id="3.30.200.20">
    <property type="entry name" value="Phosphorylase Kinase, domain 1"/>
    <property type="match status" value="1"/>
</dbReference>
<dbReference type="InterPro" id="IPR036426">
    <property type="entry name" value="Bulb-type_lectin_dom_sf"/>
</dbReference>
<feature type="domain" description="Apple" evidence="23">
    <location>
        <begin position="761"/>
        <end position="840"/>
    </location>
</feature>